<evidence type="ECO:0000313" key="2">
    <source>
        <dbReference type="EMBL" id="USA60034.1"/>
    </source>
</evidence>
<accession>A0ABY4U3U7</accession>
<dbReference type="EMBL" id="CP098494">
    <property type="protein sequence ID" value="USA60034.1"/>
    <property type="molecule type" value="Genomic_DNA"/>
</dbReference>
<protein>
    <submittedName>
        <fullName evidence="2">Uncharacterized protein</fullName>
    </submittedName>
</protein>
<sequence>MPLWFLPALIALFAIASLAAGIWLLLHLQDVARVFKGDRVGEMVRGPGHRRATSAAVWTALVVFNTGWIACIVIWIFVLGGEANTVVNAKG</sequence>
<dbReference type="Proteomes" id="UP001056619">
    <property type="component" value="Chromosome"/>
</dbReference>
<evidence type="ECO:0000313" key="3">
    <source>
        <dbReference type="Proteomes" id="UP001056619"/>
    </source>
</evidence>
<keyword evidence="1" id="KW-0812">Transmembrane</keyword>
<feature type="transmembrane region" description="Helical" evidence="1">
    <location>
        <begin position="55"/>
        <end position="78"/>
    </location>
</feature>
<proteinExistence type="predicted"/>
<keyword evidence="1" id="KW-0472">Membrane</keyword>
<keyword evidence="1" id="KW-1133">Transmembrane helix</keyword>
<organism evidence="2 3">
    <name type="scientific">Qipengyuania citrea</name>
    <dbReference type="NCBI Taxonomy" id="225971"/>
    <lineage>
        <taxon>Bacteria</taxon>
        <taxon>Pseudomonadati</taxon>
        <taxon>Pseudomonadota</taxon>
        <taxon>Alphaproteobacteria</taxon>
        <taxon>Sphingomonadales</taxon>
        <taxon>Erythrobacteraceae</taxon>
        <taxon>Qipengyuania</taxon>
    </lineage>
</organism>
<evidence type="ECO:0000256" key="1">
    <source>
        <dbReference type="SAM" id="Phobius"/>
    </source>
</evidence>
<dbReference type="RefSeq" id="WP_265557484.1">
    <property type="nucleotide sequence ID" value="NZ_CP098494.1"/>
</dbReference>
<keyword evidence="3" id="KW-1185">Reference proteome</keyword>
<name>A0ABY4U3U7_9SPHN</name>
<feature type="transmembrane region" description="Helical" evidence="1">
    <location>
        <begin position="6"/>
        <end position="26"/>
    </location>
</feature>
<gene>
    <name evidence="2" type="ORF">NCF85_07825</name>
</gene>
<reference evidence="2 3" key="1">
    <citation type="submission" date="2022-06" db="EMBL/GenBank/DDBJ databases">
        <authorList>
            <person name="Liu G."/>
        </authorList>
    </citation>
    <scope>NUCLEOTIDE SEQUENCE [LARGE SCALE GENOMIC DNA]</scope>
    <source>
        <strain evidence="2 3">E4</strain>
    </source>
</reference>